<evidence type="ECO:0000313" key="3">
    <source>
        <dbReference type="Proteomes" id="UP001595548"/>
    </source>
</evidence>
<name>A0ABV7HSG6_9GAMM</name>
<keyword evidence="1" id="KW-0472">Membrane</keyword>
<dbReference type="RefSeq" id="WP_382418225.1">
    <property type="nucleotide sequence ID" value="NZ_AP031500.1"/>
</dbReference>
<accession>A0ABV7HSG6</accession>
<reference evidence="3" key="1">
    <citation type="journal article" date="2019" name="Int. J. Syst. Evol. Microbiol.">
        <title>The Global Catalogue of Microorganisms (GCM) 10K type strain sequencing project: providing services to taxonomists for standard genome sequencing and annotation.</title>
        <authorList>
            <consortium name="The Broad Institute Genomics Platform"/>
            <consortium name="The Broad Institute Genome Sequencing Center for Infectious Disease"/>
            <person name="Wu L."/>
            <person name="Ma J."/>
        </authorList>
    </citation>
    <scope>NUCLEOTIDE SEQUENCE [LARGE SCALE GENOMIC DNA]</scope>
    <source>
        <strain evidence="3">KCTC 52141</strain>
    </source>
</reference>
<gene>
    <name evidence="2" type="ORF">ACFOEB_16505</name>
</gene>
<organism evidence="2 3">
    <name type="scientific">Gilvimarinus japonicus</name>
    <dbReference type="NCBI Taxonomy" id="1796469"/>
    <lineage>
        <taxon>Bacteria</taxon>
        <taxon>Pseudomonadati</taxon>
        <taxon>Pseudomonadota</taxon>
        <taxon>Gammaproteobacteria</taxon>
        <taxon>Cellvibrionales</taxon>
        <taxon>Cellvibrionaceae</taxon>
        <taxon>Gilvimarinus</taxon>
    </lineage>
</organism>
<keyword evidence="1" id="KW-1133">Transmembrane helix</keyword>
<comment type="caution">
    <text evidence="2">The sequence shown here is derived from an EMBL/GenBank/DDBJ whole genome shotgun (WGS) entry which is preliminary data.</text>
</comment>
<evidence type="ECO:0000256" key="1">
    <source>
        <dbReference type="SAM" id="Phobius"/>
    </source>
</evidence>
<dbReference type="Proteomes" id="UP001595548">
    <property type="component" value="Unassembled WGS sequence"/>
</dbReference>
<proteinExistence type="predicted"/>
<dbReference type="EMBL" id="JBHRTL010000031">
    <property type="protein sequence ID" value="MFC3156813.1"/>
    <property type="molecule type" value="Genomic_DNA"/>
</dbReference>
<keyword evidence="3" id="KW-1185">Reference proteome</keyword>
<feature type="transmembrane region" description="Helical" evidence="1">
    <location>
        <begin position="20"/>
        <end position="41"/>
    </location>
</feature>
<evidence type="ECO:0008006" key="4">
    <source>
        <dbReference type="Google" id="ProtNLM"/>
    </source>
</evidence>
<sequence>MTKIEKTGKVFSQIPALTLAKSLAVVGVLTFLALLFIAMAFNSVRQPPEVVLPSSEVMQWGEYRPRDPVERSSVITEKPLFWAERRPEVEVVEAPAPARKKPEVSIDEMELLAIFSAGVKSAATVRYKKETYFLKVDDELAGWTLLDALGLDAMFARTNTLSLGDDVVIETLRFKPFPKLQTKWSEPSEIIPE</sequence>
<protein>
    <recommendedName>
        <fullName evidence="4">Type II secretion system protein GspC N-terminal domain-containing protein</fullName>
    </recommendedName>
</protein>
<evidence type="ECO:0000313" key="2">
    <source>
        <dbReference type="EMBL" id="MFC3156813.1"/>
    </source>
</evidence>
<keyword evidence="1" id="KW-0812">Transmembrane</keyword>